<feature type="non-terminal residue" evidence="2">
    <location>
        <position position="95"/>
    </location>
</feature>
<evidence type="ECO:0000256" key="1">
    <source>
        <dbReference type="SAM" id="MobiDB-lite"/>
    </source>
</evidence>
<dbReference type="AlphaFoldDB" id="A0A1A8BRW1"/>
<feature type="region of interest" description="Disordered" evidence="1">
    <location>
        <begin position="39"/>
        <end position="95"/>
    </location>
</feature>
<protein>
    <submittedName>
        <fullName evidence="2">Corin, serine peptidase</fullName>
    </submittedName>
</protein>
<feature type="non-terminal residue" evidence="2">
    <location>
        <position position="1"/>
    </location>
</feature>
<proteinExistence type="predicted"/>
<reference evidence="2" key="1">
    <citation type="submission" date="2016-05" db="EMBL/GenBank/DDBJ databases">
        <authorList>
            <person name="Lavstsen T."/>
            <person name="Jespersen J.S."/>
        </authorList>
    </citation>
    <scope>NUCLEOTIDE SEQUENCE</scope>
    <source>
        <tissue evidence="2">Brain</tissue>
    </source>
</reference>
<organism evidence="2">
    <name type="scientific">Nothobranchius kadleci</name>
    <name type="common">African annual killifish</name>
    <dbReference type="NCBI Taxonomy" id="1051664"/>
    <lineage>
        <taxon>Eukaryota</taxon>
        <taxon>Metazoa</taxon>
        <taxon>Chordata</taxon>
        <taxon>Craniata</taxon>
        <taxon>Vertebrata</taxon>
        <taxon>Euteleostomi</taxon>
        <taxon>Actinopterygii</taxon>
        <taxon>Neopterygii</taxon>
        <taxon>Teleostei</taxon>
        <taxon>Neoteleostei</taxon>
        <taxon>Acanthomorphata</taxon>
        <taxon>Ovalentaria</taxon>
        <taxon>Atherinomorphae</taxon>
        <taxon>Cyprinodontiformes</taxon>
        <taxon>Nothobranchiidae</taxon>
        <taxon>Nothobranchius</taxon>
    </lineage>
</organism>
<accession>A0A1A8BRW1</accession>
<gene>
    <name evidence="2" type="primary">CORIN</name>
</gene>
<name>A0A1A8BRW1_NOTKA</name>
<evidence type="ECO:0000313" key="2">
    <source>
        <dbReference type="EMBL" id="SBP69396.1"/>
    </source>
</evidence>
<dbReference type="EMBL" id="HADZ01005455">
    <property type="protein sequence ID" value="SBP69396.1"/>
    <property type="molecule type" value="Transcribed_RNA"/>
</dbReference>
<sequence length="95" mass="10303">ERTILQEEEDPGGPGVPAGGVAVAMLTAEWSERTRLWLRPDRPEVGPDSRSLLRGEGEHRPVEGGAGSDQPGPSQRPQPEPRRPLHHRPPALQPG</sequence>
<feature type="compositionally biased region" description="Basic and acidic residues" evidence="1">
    <location>
        <begin position="39"/>
        <end position="62"/>
    </location>
</feature>
<reference evidence="2" key="2">
    <citation type="submission" date="2016-06" db="EMBL/GenBank/DDBJ databases">
        <title>The genome of a short-lived fish provides insights into sex chromosome evolution and the genetic control of aging.</title>
        <authorList>
            <person name="Reichwald K."/>
            <person name="Felder M."/>
            <person name="Petzold A."/>
            <person name="Koch P."/>
            <person name="Groth M."/>
            <person name="Platzer M."/>
        </authorList>
    </citation>
    <scope>NUCLEOTIDE SEQUENCE</scope>
    <source>
        <tissue evidence="2">Brain</tissue>
    </source>
</reference>